<comment type="caution">
    <text evidence="1">The sequence shown here is derived from an EMBL/GenBank/DDBJ whole genome shotgun (WGS) entry which is preliminary data.</text>
</comment>
<name>A0A1G1ZNR8_9BACT</name>
<dbReference type="EMBL" id="MHJJ01000004">
    <property type="protein sequence ID" value="OGY66151.1"/>
    <property type="molecule type" value="Genomic_DNA"/>
</dbReference>
<evidence type="ECO:0000313" key="1">
    <source>
        <dbReference type="EMBL" id="OGY66151.1"/>
    </source>
</evidence>
<dbReference type="Proteomes" id="UP000177942">
    <property type="component" value="Unassembled WGS sequence"/>
</dbReference>
<reference evidence="1 2" key="1">
    <citation type="journal article" date="2016" name="Nat. Commun.">
        <title>Thousands of microbial genomes shed light on interconnected biogeochemical processes in an aquifer system.</title>
        <authorList>
            <person name="Anantharaman K."/>
            <person name="Brown C.T."/>
            <person name="Hug L.A."/>
            <person name="Sharon I."/>
            <person name="Castelle C.J."/>
            <person name="Probst A.J."/>
            <person name="Thomas B.C."/>
            <person name="Singh A."/>
            <person name="Wilkins M.J."/>
            <person name="Karaoz U."/>
            <person name="Brodie E.L."/>
            <person name="Williams K.H."/>
            <person name="Hubbard S.S."/>
            <person name="Banfield J.F."/>
        </authorList>
    </citation>
    <scope>NUCLEOTIDE SEQUENCE [LARGE SCALE GENOMIC DNA]</scope>
</reference>
<protein>
    <submittedName>
        <fullName evidence="1">Uncharacterized protein</fullName>
    </submittedName>
</protein>
<sequence>MRICPEDAVAKKRKHKKPATTCHYYTTLQDEKLDLKKLNKRQRQLLRKFYELYQENCDYVDFVTRAGSNDSQKAIDASVCDNCGNGDHYWIDQKASKEIIYRLLNDLADRLAIKQGFLRKGRNSNTDFNENEKVLKKFLRLGSG</sequence>
<proteinExistence type="predicted"/>
<dbReference type="AlphaFoldDB" id="A0A1G1ZNR8"/>
<accession>A0A1G1ZNR8</accession>
<gene>
    <name evidence="1" type="ORF">A3A16_02475</name>
</gene>
<evidence type="ECO:0000313" key="2">
    <source>
        <dbReference type="Proteomes" id="UP000177942"/>
    </source>
</evidence>
<organism evidence="1 2">
    <name type="scientific">Candidatus Harrisonbacteria bacterium RIFCSPLOWO2_01_FULL_44_18</name>
    <dbReference type="NCBI Taxonomy" id="1798407"/>
    <lineage>
        <taxon>Bacteria</taxon>
        <taxon>Candidatus Harrisoniibacteriota</taxon>
    </lineage>
</organism>